<gene>
    <name evidence="2" type="ORF">FQN05_07315</name>
</gene>
<feature type="region of interest" description="Disordered" evidence="1">
    <location>
        <begin position="98"/>
        <end position="128"/>
    </location>
</feature>
<protein>
    <submittedName>
        <fullName evidence="2">Uncharacterized protein</fullName>
    </submittedName>
</protein>
<proteinExistence type="predicted"/>
<evidence type="ECO:0000313" key="3">
    <source>
        <dbReference type="Proteomes" id="UP000320648"/>
    </source>
</evidence>
<evidence type="ECO:0000256" key="1">
    <source>
        <dbReference type="SAM" id="MobiDB-lite"/>
    </source>
</evidence>
<organism evidence="2 3">
    <name type="scientific">Corynebacterium aurimucosum</name>
    <dbReference type="NCBI Taxonomy" id="169292"/>
    <lineage>
        <taxon>Bacteria</taxon>
        <taxon>Bacillati</taxon>
        <taxon>Actinomycetota</taxon>
        <taxon>Actinomycetes</taxon>
        <taxon>Mycobacteriales</taxon>
        <taxon>Corynebacteriaceae</taxon>
        <taxon>Corynebacterium</taxon>
    </lineage>
</organism>
<name>A0A558IPK5_9CORY</name>
<comment type="caution">
    <text evidence="2">The sequence shown here is derived from an EMBL/GenBank/DDBJ whole genome shotgun (WGS) entry which is preliminary data.</text>
</comment>
<dbReference type="EMBL" id="VMTX01000009">
    <property type="protein sequence ID" value="TVU83289.1"/>
    <property type="molecule type" value="Genomic_DNA"/>
</dbReference>
<dbReference type="AlphaFoldDB" id="A0A558IPK5"/>
<dbReference type="RefSeq" id="WP_158381644.1">
    <property type="nucleotide sequence ID" value="NZ_VMTX01000009.1"/>
</dbReference>
<reference evidence="2 3" key="1">
    <citation type="submission" date="2019-07" db="EMBL/GenBank/DDBJ databases">
        <title>Draft genome of C. aurimucosum strain 15-4290.</title>
        <authorList>
            <person name="Pacheco L.G.C."/>
            <person name="Aguiar E.R.G.R."/>
            <person name="Navas J."/>
            <person name="Santos C.S."/>
            <person name="Rocha D.J.P.G."/>
        </authorList>
    </citation>
    <scope>NUCLEOTIDE SEQUENCE [LARGE SCALE GENOMIC DNA]</scope>
    <source>
        <strain evidence="2 3">15-4290</strain>
    </source>
</reference>
<sequence length="128" mass="13585">MTILNADLDGFLPYAILYEMGAAPYMQPVKGQRAEGSFYVLPRGAFQVQLAYTGPEAAEVWWKPAGFGVGTIKMCQIPADPTGLPRISKLVPVQSGGEGTLSITTTPRPNSGASQTSTASLHIYPLPS</sequence>
<accession>A0A558IPK5</accession>
<dbReference type="Proteomes" id="UP000320648">
    <property type="component" value="Unassembled WGS sequence"/>
</dbReference>
<feature type="compositionally biased region" description="Polar residues" evidence="1">
    <location>
        <begin position="101"/>
        <end position="120"/>
    </location>
</feature>
<evidence type="ECO:0000313" key="2">
    <source>
        <dbReference type="EMBL" id="TVU83289.1"/>
    </source>
</evidence>